<dbReference type="InterPro" id="IPR053156">
    <property type="entry name" value="T6SS_TssM-like"/>
</dbReference>
<feature type="domain" description="OmpA-like" evidence="5">
    <location>
        <begin position="699"/>
        <end position="827"/>
    </location>
</feature>
<dbReference type="CDD" id="cd07185">
    <property type="entry name" value="OmpA_C-like"/>
    <property type="match status" value="1"/>
</dbReference>
<dbReference type="InterPro" id="IPR017731">
    <property type="entry name" value="TssM1-like"/>
</dbReference>
<dbReference type="RefSeq" id="WP_046072028.1">
    <property type="nucleotide sequence ID" value="NZ_CP011117.2"/>
</dbReference>
<feature type="transmembrane region" description="Helical" evidence="4">
    <location>
        <begin position="443"/>
        <end position="464"/>
    </location>
</feature>
<dbReference type="Pfam" id="PF00691">
    <property type="entry name" value="OmpA"/>
    <property type="match status" value="1"/>
</dbReference>
<evidence type="ECO:0000256" key="3">
    <source>
        <dbReference type="PROSITE-ProRule" id="PRU00473"/>
    </source>
</evidence>
<dbReference type="Pfam" id="PF14331">
    <property type="entry name" value="IcmF-related_N"/>
    <property type="match status" value="1"/>
</dbReference>
<dbReference type="PANTHER" id="PTHR36153:SF1">
    <property type="entry name" value="TYPE VI SECRETION SYSTEM COMPONENT TSSM1"/>
    <property type="match status" value="1"/>
</dbReference>
<comment type="subcellular location">
    <subcellularLocation>
        <location evidence="1">Membrane</location>
    </subcellularLocation>
</comment>
<name>A0AAU8TWS3_9PSED</name>
<evidence type="ECO:0000313" key="7">
    <source>
        <dbReference type="Proteomes" id="UP000033099"/>
    </source>
</evidence>
<dbReference type="PANTHER" id="PTHR36153">
    <property type="entry name" value="INNER MEMBRANE PROTEIN-RELATED"/>
    <property type="match status" value="1"/>
</dbReference>
<reference evidence="6 7" key="1">
    <citation type="journal article" date="2015" name="Genome Announc.">
        <title>Complete Genome Sequence of Biocontrol Strain Pseudomonas fluorescens LBUM223.</title>
        <authorList>
            <person name="Roquigny R."/>
            <person name="Arseneault T."/>
            <person name="Gadkar V.J."/>
            <person name="Novinscak A."/>
            <person name="Joly D.L."/>
            <person name="Filion M."/>
        </authorList>
    </citation>
    <scope>NUCLEOTIDE SEQUENCE [LARGE SCALE GENOMIC DNA]</scope>
    <source>
        <strain evidence="6 7">LBUM223</strain>
    </source>
</reference>
<dbReference type="AlphaFoldDB" id="A0AAU8TWS3"/>
<dbReference type="NCBIfam" id="TIGR03348">
    <property type="entry name" value="VI_IcmF"/>
    <property type="match status" value="1"/>
</dbReference>
<dbReference type="CDD" id="cd00882">
    <property type="entry name" value="Ras_like_GTPase"/>
    <property type="match status" value="1"/>
</dbReference>
<dbReference type="InterPro" id="IPR027417">
    <property type="entry name" value="P-loop_NTPase"/>
</dbReference>
<dbReference type="Proteomes" id="UP000033099">
    <property type="component" value="Chromosome"/>
</dbReference>
<dbReference type="KEGG" id="pfb:VO64_5393"/>
<dbReference type="InterPro" id="IPR009612">
    <property type="entry name" value="IcmF-rel"/>
</dbReference>
<proteinExistence type="predicted"/>
<evidence type="ECO:0000256" key="1">
    <source>
        <dbReference type="ARBA" id="ARBA00004370"/>
    </source>
</evidence>
<organism evidence="6 7">
    <name type="scientific">Pseudomonas synxantha</name>
    <dbReference type="NCBI Taxonomy" id="47883"/>
    <lineage>
        <taxon>Bacteria</taxon>
        <taxon>Pseudomonadati</taxon>
        <taxon>Pseudomonadota</taxon>
        <taxon>Gammaproteobacteria</taxon>
        <taxon>Pseudomonadales</taxon>
        <taxon>Pseudomonadaceae</taxon>
        <taxon>Pseudomonas</taxon>
    </lineage>
</organism>
<dbReference type="EMBL" id="CP011117">
    <property type="protein sequence ID" value="AKA85939.1"/>
    <property type="molecule type" value="Genomic_DNA"/>
</dbReference>
<dbReference type="GO" id="GO:0016020">
    <property type="term" value="C:membrane"/>
    <property type="evidence" value="ECO:0007669"/>
    <property type="project" value="UniProtKB-SubCell"/>
</dbReference>
<dbReference type="InterPro" id="IPR006665">
    <property type="entry name" value="OmpA-like"/>
</dbReference>
<evidence type="ECO:0000313" key="6">
    <source>
        <dbReference type="EMBL" id="AKA85939.1"/>
    </source>
</evidence>
<protein>
    <submittedName>
        <fullName evidence="6">OmpA domain protein</fullName>
    </submittedName>
</protein>
<dbReference type="Pfam" id="PF06761">
    <property type="entry name" value="IcmF-related"/>
    <property type="match status" value="1"/>
</dbReference>
<feature type="transmembrane region" description="Helical" evidence="4">
    <location>
        <begin position="12"/>
        <end position="30"/>
    </location>
</feature>
<dbReference type="InterPro" id="IPR025743">
    <property type="entry name" value="TssM1_N"/>
</dbReference>
<evidence type="ECO:0000256" key="4">
    <source>
        <dbReference type="SAM" id="Phobius"/>
    </source>
</evidence>
<accession>A0AAU8TWS3</accession>
<keyword evidence="4" id="KW-1133">Transmembrane helix</keyword>
<evidence type="ECO:0000256" key="2">
    <source>
        <dbReference type="ARBA" id="ARBA00023136"/>
    </source>
</evidence>
<dbReference type="PRINTS" id="PR01021">
    <property type="entry name" value="OMPADOMAIN"/>
</dbReference>
<keyword evidence="2 3" id="KW-0472">Membrane</keyword>
<dbReference type="InterPro" id="IPR006664">
    <property type="entry name" value="OMP_bac"/>
</dbReference>
<gene>
    <name evidence="6" type="ORF">VO64_5393</name>
</gene>
<feature type="transmembrane region" description="Helical" evidence="4">
    <location>
        <begin position="36"/>
        <end position="59"/>
    </location>
</feature>
<dbReference type="Gene3D" id="3.30.1330.60">
    <property type="entry name" value="OmpA-like domain"/>
    <property type="match status" value="1"/>
</dbReference>
<dbReference type="InterPro" id="IPR036737">
    <property type="entry name" value="OmpA-like_sf"/>
</dbReference>
<dbReference type="PROSITE" id="PS51123">
    <property type="entry name" value="OMPA_2"/>
    <property type="match status" value="1"/>
</dbReference>
<evidence type="ECO:0000259" key="5">
    <source>
        <dbReference type="PROSITE" id="PS51123"/>
    </source>
</evidence>
<keyword evidence="4" id="KW-0812">Transmembrane</keyword>
<dbReference type="SUPFAM" id="SSF52540">
    <property type="entry name" value="P-loop containing nucleoside triphosphate hydrolases"/>
    <property type="match status" value="1"/>
</dbReference>
<dbReference type="SUPFAM" id="SSF103088">
    <property type="entry name" value="OmpA-like"/>
    <property type="match status" value="1"/>
</dbReference>
<sequence length="827" mass="92683">MNRLKYYFLKYQPYVVGVSCFLMLFVIWGLGVRLGFSSLGSLMVGIGGFLLSSSLYVLLLHRGAAQYQDLEVLLRDDADQAVLNASPADREEISLLRERLLQSIARLRAGTRGRRSRDALYALPWYLVIGQPASGKSSMLLQSGLHFPYAEREGMRTVGLGGTRNCDWFFSAEAVLLDTAGRYMDTPEEAGRWRGFLTLLRQYRPRQPLNGLIVTVSLEDLLNASALQCEQLAKRLRERVQEAQALLELTLPIYLVFTKCDLLPGFSEFYRQRHSLHQEGVLGTTFPHAHFEQADWGARFAQALEVWASHWQQVAGEQLVQQDIRITRDDPTVYRFPLELMAFKPVLRAFVATLLQANPYQSATLLRGFYFTSALDAQCATLGEHIRQVSQRFALDPQSIPTKGAAQPQSLFIQSLFQKVIIPDQHLVALYSRNRREDRHLRGWRLGGAALALAVCGAWGMAFWQNKMAIEGLVGDLALTAQQDADSPGAYAGWQRLDRLRASAAGYYSQHRQTGVPWSLRLGLYQGWVIEPKVREHYFAELERVMLTPTADNLTRSLSLLPTIKVYQRNTQDKHPVTGVDSVEPRALPQDNRAASIAKFGKATLETYQMLAKSWQGEADPLLLKQTMPDYWYPSIARHIRASTGAAQPEAADYLYAGRQIAFYSEQINEPDVPRIMDNAFLVSSSRNYINSLLAQSLRAIETITLESDTLFAFGRADLQSLKEGGRLQLGQIAAKLLNTPNVGTIVIAGHADQIGDADSNLRVSRQRAETIKTYLVGKGVPQELVTAVGEGSRRPLVRCDTALPRNDLISCLEPNRRVEIEVRAQP</sequence>